<dbReference type="PANTHER" id="PTHR43377:SF2">
    <property type="entry name" value="BINDING ROSSMANN FOLD OXIDOREDUCTASE, PUTATIVE (AFU_ORTHOLOGUE AFUA_4G00560)-RELATED"/>
    <property type="match status" value="1"/>
</dbReference>
<dbReference type="Pfam" id="PF02894">
    <property type="entry name" value="GFO_IDH_MocA_C"/>
    <property type="match status" value="1"/>
</dbReference>
<dbReference type="Gene3D" id="3.30.360.10">
    <property type="entry name" value="Dihydrodipicolinate Reductase, domain 2"/>
    <property type="match status" value="1"/>
</dbReference>
<feature type="domain" description="Gfo/Idh/MocA-like oxidoreductase C-terminal" evidence="2">
    <location>
        <begin position="140"/>
        <end position="378"/>
    </location>
</feature>
<reference evidence="3" key="1">
    <citation type="submission" date="2019-08" db="EMBL/GenBank/DDBJ databases">
        <authorList>
            <person name="Kucharzyk K."/>
            <person name="Murdoch R.W."/>
            <person name="Higgins S."/>
            <person name="Loffler F."/>
        </authorList>
    </citation>
    <scope>NUCLEOTIDE SEQUENCE</scope>
</reference>
<dbReference type="InterPro" id="IPR004104">
    <property type="entry name" value="Gfo/Idh/MocA-like_OxRdtase_C"/>
</dbReference>
<accession>A0A644Z524</accession>
<dbReference type="SUPFAM" id="SSF51735">
    <property type="entry name" value="NAD(P)-binding Rossmann-fold domains"/>
    <property type="match status" value="1"/>
</dbReference>
<dbReference type="InterPro" id="IPR051450">
    <property type="entry name" value="Gfo/Idh/MocA_Oxidoreductases"/>
</dbReference>
<gene>
    <name evidence="3" type="primary">iolG_62</name>
    <name evidence="3" type="ORF">SDC9_82300</name>
</gene>
<dbReference type="GO" id="GO:0000166">
    <property type="term" value="F:nucleotide binding"/>
    <property type="evidence" value="ECO:0007669"/>
    <property type="project" value="InterPro"/>
</dbReference>
<dbReference type="AlphaFoldDB" id="A0A644Z524"/>
<dbReference type="EC" id="1.1.1.18" evidence="3"/>
<feature type="domain" description="Gfo/Idh/MocA-like oxidoreductase N-terminal" evidence="1">
    <location>
        <begin position="4"/>
        <end position="126"/>
    </location>
</feature>
<dbReference type="InterPro" id="IPR000683">
    <property type="entry name" value="Gfo/Idh/MocA-like_OxRdtase_N"/>
</dbReference>
<evidence type="ECO:0000313" key="3">
    <source>
        <dbReference type="EMBL" id="MPM35707.1"/>
    </source>
</evidence>
<evidence type="ECO:0000259" key="1">
    <source>
        <dbReference type="Pfam" id="PF01408"/>
    </source>
</evidence>
<dbReference type="Pfam" id="PF01408">
    <property type="entry name" value="GFO_IDH_MocA"/>
    <property type="match status" value="1"/>
</dbReference>
<dbReference type="PANTHER" id="PTHR43377">
    <property type="entry name" value="BILIVERDIN REDUCTASE A"/>
    <property type="match status" value="1"/>
</dbReference>
<evidence type="ECO:0000259" key="2">
    <source>
        <dbReference type="Pfam" id="PF02894"/>
    </source>
</evidence>
<keyword evidence="3" id="KW-0560">Oxidoreductase</keyword>
<dbReference type="SUPFAM" id="SSF55347">
    <property type="entry name" value="Glyceraldehyde-3-phosphate dehydrogenase-like, C-terminal domain"/>
    <property type="match status" value="1"/>
</dbReference>
<organism evidence="3">
    <name type="scientific">bioreactor metagenome</name>
    <dbReference type="NCBI Taxonomy" id="1076179"/>
    <lineage>
        <taxon>unclassified sequences</taxon>
        <taxon>metagenomes</taxon>
        <taxon>ecological metagenomes</taxon>
    </lineage>
</organism>
<name>A0A644Z524_9ZZZZ</name>
<protein>
    <submittedName>
        <fullName evidence="3">Inositol 2-dehydrogenase/D-chiro-inositol 3-dehydrogenase</fullName>
        <ecNumber evidence="3">1.1.1.18</ecNumber>
    </submittedName>
</protein>
<proteinExistence type="predicted"/>
<sequence length="417" mass="46299">MEPIRVALLGAGSRGRHVYADYAQAHPQEMKIVAVAEPNDVKRQCIVDEHGIEKSYAVKDWRDLFISKQNFDAVVIATQDSMHRDAILAAIGKQYHILCEKPIVTTLEDSRTIAEAAKDFSKVFVISHVLRYSPFFTRVKKLIAQGELGRLIGIELDECVGHIHMSHSFVRGHWNNSNTSAPMILAKSCHDMDILLYLAGADCTSLSSYGDLYHFKEENAPIGAPLRCTDNCSHYEACPYAAQKIYLGKNTAWPVNVITTDLSVEGRLKALQQGPWGRCVYHCDNNVVDHQTVNAQFANGVIATFTMSGFTMTTHRGLRLMGTQAELIGDMEKGIITINYFSSRDKKTIEIETTREGHSGSDELFVADFVRLVRSNNTSGETSVGSSLQSHYMAFAAEASRLADGKRMQVADFGKLQ</sequence>
<dbReference type="EMBL" id="VSSQ01007369">
    <property type="protein sequence ID" value="MPM35707.1"/>
    <property type="molecule type" value="Genomic_DNA"/>
</dbReference>
<dbReference type="Gene3D" id="3.40.50.720">
    <property type="entry name" value="NAD(P)-binding Rossmann-like Domain"/>
    <property type="match status" value="1"/>
</dbReference>
<dbReference type="GO" id="GO:0050112">
    <property type="term" value="F:inositol 2-dehydrogenase (NAD+) activity"/>
    <property type="evidence" value="ECO:0007669"/>
    <property type="project" value="UniProtKB-EC"/>
</dbReference>
<dbReference type="InterPro" id="IPR036291">
    <property type="entry name" value="NAD(P)-bd_dom_sf"/>
</dbReference>
<comment type="caution">
    <text evidence="3">The sequence shown here is derived from an EMBL/GenBank/DDBJ whole genome shotgun (WGS) entry which is preliminary data.</text>
</comment>